<dbReference type="InterPro" id="IPR008271">
    <property type="entry name" value="Ser/Thr_kinase_AS"/>
</dbReference>
<feature type="domain" description="BUB1 N-terminal" evidence="7">
    <location>
        <begin position="45"/>
        <end position="205"/>
    </location>
</feature>
<keyword evidence="3" id="KW-0995">Kinetochore</keyword>
<dbReference type="InterPro" id="IPR013212">
    <property type="entry name" value="Mad3/Bub1_I"/>
</dbReference>
<dbReference type="PROSITE" id="PS50011">
    <property type="entry name" value="PROTEIN_KINASE_DOM"/>
    <property type="match status" value="1"/>
</dbReference>
<dbReference type="GO" id="GO:0005524">
    <property type="term" value="F:ATP binding"/>
    <property type="evidence" value="ECO:0007669"/>
    <property type="project" value="InterPro"/>
</dbReference>
<evidence type="ECO:0000256" key="4">
    <source>
        <dbReference type="ARBA" id="ARBA00023328"/>
    </source>
</evidence>
<dbReference type="GO" id="GO:0051754">
    <property type="term" value="P:meiotic sister chromatid cohesion, centromeric"/>
    <property type="evidence" value="ECO:0007669"/>
    <property type="project" value="TreeGrafter"/>
</dbReference>
<name>A0AAD5XZM3_9FUNG</name>
<comment type="caution">
    <text evidence="8">The sequence shown here is derived from an EMBL/GenBank/DDBJ whole genome shotgun (WGS) entry which is preliminary data.</text>
</comment>
<reference evidence="8" key="1">
    <citation type="submission" date="2020-05" db="EMBL/GenBank/DDBJ databases">
        <title>Phylogenomic resolution of chytrid fungi.</title>
        <authorList>
            <person name="Stajich J.E."/>
            <person name="Amses K."/>
            <person name="Simmons R."/>
            <person name="Seto K."/>
            <person name="Myers J."/>
            <person name="Bonds A."/>
            <person name="Quandt C.A."/>
            <person name="Barry K."/>
            <person name="Liu P."/>
            <person name="Grigoriev I."/>
            <person name="Longcore J.E."/>
            <person name="James T.Y."/>
        </authorList>
    </citation>
    <scope>NUCLEOTIDE SEQUENCE</scope>
    <source>
        <strain evidence="8">JEL0476</strain>
    </source>
</reference>
<dbReference type="AlphaFoldDB" id="A0AAD5XZM3"/>
<keyword evidence="9" id="KW-1185">Reference proteome</keyword>
<feature type="compositionally biased region" description="Polar residues" evidence="5">
    <location>
        <begin position="497"/>
        <end position="506"/>
    </location>
</feature>
<dbReference type="GO" id="GO:0007094">
    <property type="term" value="P:mitotic spindle assembly checkpoint signaling"/>
    <property type="evidence" value="ECO:0007669"/>
    <property type="project" value="InterPro"/>
</dbReference>
<dbReference type="SMART" id="SM00220">
    <property type="entry name" value="S_TKc"/>
    <property type="match status" value="1"/>
</dbReference>
<dbReference type="Pfam" id="PF08311">
    <property type="entry name" value="Mad3_BUB1_I"/>
    <property type="match status" value="1"/>
</dbReference>
<dbReference type="GO" id="GO:0000776">
    <property type="term" value="C:kinetochore"/>
    <property type="evidence" value="ECO:0007669"/>
    <property type="project" value="UniProtKB-KW"/>
</dbReference>
<dbReference type="PANTHER" id="PTHR14030:SF4">
    <property type="entry name" value="BUB1 KINASE, ISOFORM A-RELATED"/>
    <property type="match status" value="1"/>
</dbReference>
<comment type="subcellular location">
    <subcellularLocation>
        <location evidence="1">Chromosome</location>
        <location evidence="1">Centromere</location>
        <location evidence="1">Kinetochore</location>
    </subcellularLocation>
</comment>
<dbReference type="PROSITE" id="PS00108">
    <property type="entry name" value="PROTEIN_KINASE_ST"/>
    <property type="match status" value="1"/>
</dbReference>
<dbReference type="EMBL" id="JADGJW010000006">
    <property type="protein sequence ID" value="KAJ3228093.1"/>
    <property type="molecule type" value="Genomic_DNA"/>
</dbReference>
<feature type="domain" description="Protein kinase" evidence="6">
    <location>
        <begin position="799"/>
        <end position="1193"/>
    </location>
</feature>
<dbReference type="PROSITE" id="PS51489">
    <property type="entry name" value="BUB1_N"/>
    <property type="match status" value="1"/>
</dbReference>
<evidence type="ECO:0000259" key="7">
    <source>
        <dbReference type="PROSITE" id="PS51489"/>
    </source>
</evidence>
<evidence type="ECO:0000256" key="3">
    <source>
        <dbReference type="ARBA" id="ARBA00022838"/>
    </source>
</evidence>
<dbReference type="SMART" id="SM00777">
    <property type="entry name" value="Mad3_BUB1_I"/>
    <property type="match status" value="1"/>
</dbReference>
<evidence type="ECO:0000313" key="8">
    <source>
        <dbReference type="EMBL" id="KAJ3228093.1"/>
    </source>
</evidence>
<evidence type="ECO:0000313" key="9">
    <source>
        <dbReference type="Proteomes" id="UP001211065"/>
    </source>
</evidence>
<sequence length="1193" mass="136885">MEIEFNDIERDKENIVSLKHGRKASSLVEALNLTTTDKNKIIQDFERRIQKQEENELETQDELDIYLKYINWIQQNFPAGHKDLNELRFKTCRKFKANSKYKNDLRFLELWISVARDAKEPIEVFKYLSINEIGITFSLFYIEYASAMKFMGKYKQADQIFQLGINRKALPESELLRNYIQFQKDLISFTAETDLTINNNPKPAKTILRTIFTAENNDNVFEVPMYQPQSGDQLKVRPDSSDELNEDENVLPTAVTANAWADFGTEDAVVKKKNSNISATFGDNFEKNIQKREKGPKKTVPSITELRFSENKLMIDGEEYCFEEYKLKSYSFVPSPKKNSSVELGDATKQRISKFENKLYTSDISHSNLTEDATLTTQKKKFCLSPTINTKEAMLDVFQMFNQPLSDDTVFGLQTQDEEEETISAFVYKPEAVQSFGVFQDTEEVKDDDQAIKDFVMKNCSSDDVINHKSKVENEPLDTHFNRSNTFPDENERDVNLNKNKANSSDESFNEDSIKLYELKSNLNALNITDHLETHDLEEEGDLVNYFTPKFDKIAKKKNAFKNFDLMTPITEVNSFRENSIYTTSLSNFSFTGNFDHTINSNATMSTILSGSNQSSNSISVDFNLSPRKKSSKDSLMQNENELLLKNNDIMHQDELYTYSKIADAEKGTEKSLVEDTKPNRMDFGDKLDEETIMESRSKSNDVGSELEVDYEFPFILNDISNPVNPYDQVLINKILYFAAQYFEQPDGLVLLQKTRFSVGEIFKTALINQEKSKKLKSGKNYIGEDLIFHFPEEEDISYKFQKKLGEGNYIIFSKFFTLLGGYASVFLVEVLNNSDEEPYFSQNFIKKNELVAMKIQSPSAPWEYYILSQLQNRLSELTLKSIINPLSCHVFQQESVLTLSYGKFGSILDCINKAHKNGFGSGGTTSSLSSSLDEVLVAFFTVEMLNVLEKVHACGIIHGDVKADNFLVRLDIDEEEIWDSPYQKGGGESEDADGWENVGIELIDWGNSIDLRVFPESQKFIKGAIKKADPSIDPWEIRNGKEFTYEIDWYGCASVIHVMLFGKYMTILEEEADLSYYLTYASKFKVANIHINKIADLMITKPHLKLSNNLKRYWNMELWQRTFEILLNSSVYNEILLNCQENGDICGVPEFPLIEEIKNLKLDLEKFIINATKSSGKSLRTLLKKIKSAQLD</sequence>
<dbReference type="Proteomes" id="UP001211065">
    <property type="component" value="Unassembled WGS sequence"/>
</dbReference>
<dbReference type="InterPro" id="IPR015661">
    <property type="entry name" value="Bub1/Mad3"/>
</dbReference>
<evidence type="ECO:0000259" key="6">
    <source>
        <dbReference type="PROSITE" id="PS50011"/>
    </source>
</evidence>
<dbReference type="PANTHER" id="PTHR14030">
    <property type="entry name" value="MITOTIC CHECKPOINT SERINE/THREONINE-PROTEIN KINASE BUB1"/>
    <property type="match status" value="1"/>
</dbReference>
<dbReference type="SUPFAM" id="SSF56112">
    <property type="entry name" value="Protein kinase-like (PK-like)"/>
    <property type="match status" value="1"/>
</dbReference>
<dbReference type="Gene3D" id="1.25.40.430">
    <property type="match status" value="1"/>
</dbReference>
<dbReference type="GO" id="GO:0032991">
    <property type="term" value="C:protein-containing complex"/>
    <property type="evidence" value="ECO:0007669"/>
    <property type="project" value="UniProtKB-ARBA"/>
</dbReference>
<dbReference type="InterPro" id="IPR000719">
    <property type="entry name" value="Prot_kinase_dom"/>
</dbReference>
<feature type="region of interest" description="Disordered" evidence="5">
    <location>
        <begin position="478"/>
        <end position="506"/>
    </location>
</feature>
<protein>
    <submittedName>
        <fullName evidence="8">Uncharacterized protein</fullName>
    </submittedName>
</protein>
<proteinExistence type="predicted"/>
<keyword evidence="2" id="KW-0158">Chromosome</keyword>
<gene>
    <name evidence="8" type="ORF">HK099_006718</name>
</gene>
<dbReference type="InterPro" id="IPR011009">
    <property type="entry name" value="Kinase-like_dom_sf"/>
</dbReference>
<evidence type="ECO:0000256" key="5">
    <source>
        <dbReference type="SAM" id="MobiDB-lite"/>
    </source>
</evidence>
<keyword evidence="4" id="KW-0137">Centromere</keyword>
<accession>A0AAD5XZM3</accession>
<dbReference type="Gene3D" id="1.10.510.10">
    <property type="entry name" value="Transferase(Phosphotransferase) domain 1"/>
    <property type="match status" value="1"/>
</dbReference>
<evidence type="ECO:0000256" key="2">
    <source>
        <dbReference type="ARBA" id="ARBA00022454"/>
    </source>
</evidence>
<dbReference type="GO" id="GO:0004672">
    <property type="term" value="F:protein kinase activity"/>
    <property type="evidence" value="ECO:0007669"/>
    <property type="project" value="InterPro"/>
</dbReference>
<organism evidence="8 9">
    <name type="scientific">Clydaea vesicula</name>
    <dbReference type="NCBI Taxonomy" id="447962"/>
    <lineage>
        <taxon>Eukaryota</taxon>
        <taxon>Fungi</taxon>
        <taxon>Fungi incertae sedis</taxon>
        <taxon>Chytridiomycota</taxon>
        <taxon>Chytridiomycota incertae sedis</taxon>
        <taxon>Chytridiomycetes</taxon>
        <taxon>Lobulomycetales</taxon>
        <taxon>Lobulomycetaceae</taxon>
        <taxon>Clydaea</taxon>
    </lineage>
</organism>
<evidence type="ECO:0000256" key="1">
    <source>
        <dbReference type="ARBA" id="ARBA00004629"/>
    </source>
</evidence>
<dbReference type="GO" id="GO:0005634">
    <property type="term" value="C:nucleus"/>
    <property type="evidence" value="ECO:0007669"/>
    <property type="project" value="TreeGrafter"/>
</dbReference>